<dbReference type="InterPro" id="IPR052275">
    <property type="entry name" value="Mt_Fe-S_assembly_factor"/>
</dbReference>
<dbReference type="InterPro" id="IPR002634">
    <property type="entry name" value="BolA"/>
</dbReference>
<dbReference type="AlphaFoldDB" id="A0A163IY77"/>
<evidence type="ECO:0000313" key="3">
    <source>
        <dbReference type="EMBL" id="SAL96002.1"/>
    </source>
</evidence>
<accession>A0A163IY77</accession>
<dbReference type="InParanoid" id="A0A163IY77"/>
<dbReference type="Proteomes" id="UP000078561">
    <property type="component" value="Unassembled WGS sequence"/>
</dbReference>
<dbReference type="SUPFAM" id="SSF82657">
    <property type="entry name" value="BolA-like"/>
    <property type="match status" value="1"/>
</dbReference>
<dbReference type="PANTHER" id="PTHR46188">
    <property type="entry name" value="BOLA-LIKE PROTEIN 3"/>
    <property type="match status" value="1"/>
</dbReference>
<evidence type="ECO:0008006" key="5">
    <source>
        <dbReference type="Google" id="ProtNLM"/>
    </source>
</evidence>
<dbReference type="OrthoDB" id="203381at2759"/>
<comment type="similarity">
    <text evidence="1 2">Belongs to the BolA/IbaG family.</text>
</comment>
<dbReference type="EMBL" id="LT550481">
    <property type="protein sequence ID" value="SAL96002.1"/>
    <property type="molecule type" value="Genomic_DNA"/>
</dbReference>
<dbReference type="GO" id="GO:0005759">
    <property type="term" value="C:mitochondrial matrix"/>
    <property type="evidence" value="ECO:0007669"/>
    <property type="project" value="TreeGrafter"/>
</dbReference>
<keyword evidence="4" id="KW-1185">Reference proteome</keyword>
<name>A0A163IY77_ABSGL</name>
<protein>
    <recommendedName>
        <fullName evidence="5">Bola-like protein</fullName>
    </recommendedName>
</protein>
<dbReference type="STRING" id="4829.A0A163IY77"/>
<reference evidence="3" key="1">
    <citation type="submission" date="2016-04" db="EMBL/GenBank/DDBJ databases">
        <authorList>
            <person name="Evans L.H."/>
            <person name="Alamgir A."/>
            <person name="Owens N."/>
            <person name="Weber N.D."/>
            <person name="Virtaneva K."/>
            <person name="Barbian K."/>
            <person name="Babar A."/>
            <person name="Rosenke K."/>
        </authorList>
    </citation>
    <scope>NUCLEOTIDE SEQUENCE [LARGE SCALE GENOMIC DNA]</scope>
    <source>
        <strain evidence="3">CBS 101.48</strain>
    </source>
</reference>
<sequence length="116" mass="13109">MRFNSILRPLHRLYTTSVADGLTAGESHIYNKLHEAFEPIRLRVSDVSGGCGSMYAIDIASASFEGKSIVKQHRLINDLLKEEIKEMHGLQVQYERQLENTLTNTLLSAFELWSSA</sequence>
<evidence type="ECO:0000256" key="2">
    <source>
        <dbReference type="RuleBase" id="RU003860"/>
    </source>
</evidence>
<dbReference type="Gene3D" id="3.30.300.90">
    <property type="entry name" value="BolA-like"/>
    <property type="match status" value="1"/>
</dbReference>
<dbReference type="PANTHER" id="PTHR46188:SF1">
    <property type="entry name" value="BOLA-LIKE PROTEIN 3"/>
    <property type="match status" value="1"/>
</dbReference>
<dbReference type="OMA" id="THVQADM"/>
<dbReference type="FunCoup" id="A0A163IY77">
    <property type="interactions" value="114"/>
</dbReference>
<proteinExistence type="inferred from homology"/>
<gene>
    <name evidence="3" type="primary">ABSGL_01343.1 scaffold 1223</name>
</gene>
<dbReference type="Pfam" id="PF01722">
    <property type="entry name" value="BolA"/>
    <property type="match status" value="1"/>
</dbReference>
<organism evidence="3">
    <name type="scientific">Absidia glauca</name>
    <name type="common">Pin mould</name>
    <dbReference type="NCBI Taxonomy" id="4829"/>
    <lineage>
        <taxon>Eukaryota</taxon>
        <taxon>Fungi</taxon>
        <taxon>Fungi incertae sedis</taxon>
        <taxon>Mucoromycota</taxon>
        <taxon>Mucoromycotina</taxon>
        <taxon>Mucoromycetes</taxon>
        <taxon>Mucorales</taxon>
        <taxon>Cunninghamellaceae</taxon>
        <taxon>Absidia</taxon>
    </lineage>
</organism>
<evidence type="ECO:0000313" key="4">
    <source>
        <dbReference type="Proteomes" id="UP000078561"/>
    </source>
</evidence>
<evidence type="ECO:0000256" key="1">
    <source>
        <dbReference type="ARBA" id="ARBA00005578"/>
    </source>
</evidence>
<dbReference type="InterPro" id="IPR036065">
    <property type="entry name" value="BolA-like_sf"/>
</dbReference>